<dbReference type="PANTHER" id="PTHR32060">
    <property type="entry name" value="TAIL-SPECIFIC PROTEASE"/>
    <property type="match status" value="1"/>
</dbReference>
<keyword evidence="3 5" id="KW-0378">Hydrolase</keyword>
<protein>
    <submittedName>
        <fullName evidence="7">Peptidase S41</fullName>
    </submittedName>
</protein>
<evidence type="ECO:0000256" key="3">
    <source>
        <dbReference type="ARBA" id="ARBA00022801"/>
    </source>
</evidence>
<dbReference type="Pfam" id="PF22694">
    <property type="entry name" value="CtpB_N-like"/>
    <property type="match status" value="1"/>
</dbReference>
<dbReference type="PROSITE" id="PS50106">
    <property type="entry name" value="PDZ"/>
    <property type="match status" value="1"/>
</dbReference>
<keyword evidence="2 5" id="KW-0645">Protease</keyword>
<dbReference type="CDD" id="cd07560">
    <property type="entry name" value="Peptidase_S41_CPP"/>
    <property type="match status" value="1"/>
</dbReference>
<dbReference type="SUPFAM" id="SSF52096">
    <property type="entry name" value="ClpP/crotonase"/>
    <property type="match status" value="1"/>
</dbReference>
<evidence type="ECO:0000256" key="4">
    <source>
        <dbReference type="ARBA" id="ARBA00022825"/>
    </source>
</evidence>
<dbReference type="CDD" id="cd06782">
    <property type="entry name" value="cpPDZ_CPP-like"/>
    <property type="match status" value="1"/>
</dbReference>
<dbReference type="GO" id="GO:0008236">
    <property type="term" value="F:serine-type peptidase activity"/>
    <property type="evidence" value="ECO:0007669"/>
    <property type="project" value="UniProtKB-KW"/>
</dbReference>
<dbReference type="InterPro" id="IPR029045">
    <property type="entry name" value="ClpP/crotonase-like_dom_sf"/>
</dbReference>
<dbReference type="Pfam" id="PF03572">
    <property type="entry name" value="Peptidase_S41"/>
    <property type="match status" value="1"/>
</dbReference>
<dbReference type="InterPro" id="IPR001478">
    <property type="entry name" value="PDZ"/>
</dbReference>
<dbReference type="PROSITE" id="PS51257">
    <property type="entry name" value="PROKAR_LIPOPROTEIN"/>
    <property type="match status" value="1"/>
</dbReference>
<organism evidence="7 8">
    <name type="scientific">Anaerovibrio lipolyticus</name>
    <dbReference type="NCBI Taxonomy" id="82374"/>
    <lineage>
        <taxon>Bacteria</taxon>
        <taxon>Bacillati</taxon>
        <taxon>Bacillota</taxon>
        <taxon>Negativicutes</taxon>
        <taxon>Selenomonadales</taxon>
        <taxon>Selenomonadaceae</taxon>
        <taxon>Anaerovibrio</taxon>
    </lineage>
</organism>
<evidence type="ECO:0000313" key="7">
    <source>
        <dbReference type="EMBL" id="KHM52738.1"/>
    </source>
</evidence>
<dbReference type="InterPro" id="IPR041489">
    <property type="entry name" value="PDZ_6"/>
</dbReference>
<dbReference type="InterPro" id="IPR005151">
    <property type="entry name" value="Tail-specific_protease"/>
</dbReference>
<dbReference type="EMBL" id="JSCE01000059">
    <property type="protein sequence ID" value="KHM52738.1"/>
    <property type="molecule type" value="Genomic_DNA"/>
</dbReference>
<dbReference type="GO" id="GO:0006508">
    <property type="term" value="P:proteolysis"/>
    <property type="evidence" value="ECO:0007669"/>
    <property type="project" value="UniProtKB-KW"/>
</dbReference>
<dbReference type="SMART" id="SM00245">
    <property type="entry name" value="TSPc"/>
    <property type="match status" value="1"/>
</dbReference>
<keyword evidence="4 5" id="KW-0720">Serine protease</keyword>
<dbReference type="PANTHER" id="PTHR32060:SF30">
    <property type="entry name" value="CARBOXY-TERMINAL PROCESSING PROTEASE CTPA"/>
    <property type="match status" value="1"/>
</dbReference>
<evidence type="ECO:0000256" key="2">
    <source>
        <dbReference type="ARBA" id="ARBA00022670"/>
    </source>
</evidence>
<evidence type="ECO:0000256" key="1">
    <source>
        <dbReference type="ARBA" id="ARBA00009179"/>
    </source>
</evidence>
<dbReference type="Pfam" id="PF17820">
    <property type="entry name" value="PDZ_6"/>
    <property type="match status" value="1"/>
</dbReference>
<evidence type="ECO:0000313" key="8">
    <source>
        <dbReference type="Proteomes" id="UP000030993"/>
    </source>
</evidence>
<gene>
    <name evidence="7" type="ORF">NZ47_03095</name>
</gene>
<accession>A0A0B2K1J0</accession>
<dbReference type="GO" id="GO:0030288">
    <property type="term" value="C:outer membrane-bounded periplasmic space"/>
    <property type="evidence" value="ECO:0007669"/>
    <property type="project" value="TreeGrafter"/>
</dbReference>
<dbReference type="InterPro" id="IPR055210">
    <property type="entry name" value="CtpA/B_N"/>
</dbReference>
<comment type="caution">
    <text evidence="7">The sequence shown here is derived from an EMBL/GenBank/DDBJ whole genome shotgun (WGS) entry which is preliminary data.</text>
</comment>
<evidence type="ECO:0000259" key="6">
    <source>
        <dbReference type="PROSITE" id="PS50106"/>
    </source>
</evidence>
<dbReference type="Gene3D" id="2.30.42.10">
    <property type="match status" value="1"/>
</dbReference>
<comment type="similarity">
    <text evidence="1 5">Belongs to the peptidase S41A family.</text>
</comment>
<evidence type="ECO:0000256" key="5">
    <source>
        <dbReference type="RuleBase" id="RU004404"/>
    </source>
</evidence>
<dbReference type="NCBIfam" id="TIGR00225">
    <property type="entry name" value="prc"/>
    <property type="match status" value="1"/>
</dbReference>
<dbReference type="Gene3D" id="3.90.226.10">
    <property type="entry name" value="2-enoyl-CoA Hydratase, Chain A, domain 1"/>
    <property type="match status" value="1"/>
</dbReference>
<name>A0A0B2K1J0_9FIRM</name>
<dbReference type="SUPFAM" id="SSF50156">
    <property type="entry name" value="PDZ domain-like"/>
    <property type="match status" value="1"/>
</dbReference>
<dbReference type="GO" id="GO:0007165">
    <property type="term" value="P:signal transduction"/>
    <property type="evidence" value="ECO:0007669"/>
    <property type="project" value="TreeGrafter"/>
</dbReference>
<dbReference type="Proteomes" id="UP000030993">
    <property type="component" value="Unassembled WGS sequence"/>
</dbReference>
<dbReference type="eggNOG" id="COG0793">
    <property type="taxonomic scope" value="Bacteria"/>
</dbReference>
<feature type="domain" description="PDZ" evidence="6">
    <location>
        <begin position="93"/>
        <end position="173"/>
    </location>
</feature>
<dbReference type="InterPro" id="IPR004447">
    <property type="entry name" value="Peptidase_S41A"/>
</dbReference>
<sequence length="385" mass="41012">MFMSQTKKNILLVISTVLVTLVVTGCAALYLMGGNLSKAGDMIRFIATVRFVENHFDGEVDQTALINGSIDGMMKSLGDKYSIYLDEDKFRQLNNINNGTFGGIGVVMSFAEPGHCKIMSVMENTPGQDAGLQAGDEVIAVEGTPVSELQPEEVVGKIRGVEGTQVVITIRRQGEADKDYTLTRSVIAMTTAAGDMIPDTDIGYIRIASFSENTGREFKDALEKERSQNAKGLIIDLRANPGGLVTSCMEIANMVVPEGEVVSLIDKSGDKQVFTSSLTGASMPIVVLIDGNSASASEILAGALKDRGAATLVGMKSYGKGSVQTILPLFRGDGIKLTVAKYYTPSGTSIDGIGIQPDVEIAMPENPVEDVQLLKAIEVMKGKIQ</sequence>
<keyword evidence="8" id="KW-1185">Reference proteome</keyword>
<dbReference type="SMART" id="SM00228">
    <property type="entry name" value="PDZ"/>
    <property type="match status" value="1"/>
</dbReference>
<dbReference type="Gene3D" id="3.30.750.44">
    <property type="match status" value="1"/>
</dbReference>
<reference evidence="7 8" key="1">
    <citation type="journal article" date="2013" name="PLoS ONE">
        <title>Identification and characterization of three novel lipases belonging to families II and V from Anaerovibrio lipolyticus 5ST.</title>
        <authorList>
            <person name="Prive F."/>
            <person name="Kaderbhai N.N."/>
            <person name="Girdwood S."/>
            <person name="Worgan H.J."/>
            <person name="Pinloche E."/>
            <person name="Scollan N.D."/>
            <person name="Huws S.A."/>
            <person name="Newbold C.J."/>
        </authorList>
    </citation>
    <scope>NUCLEOTIDE SEQUENCE [LARGE SCALE GENOMIC DNA]</scope>
    <source>
        <strain evidence="7 8">5S</strain>
    </source>
</reference>
<dbReference type="STRING" id="82374.NZ47_03095"/>
<dbReference type="InterPro" id="IPR036034">
    <property type="entry name" value="PDZ_sf"/>
</dbReference>
<dbReference type="GO" id="GO:0004175">
    <property type="term" value="F:endopeptidase activity"/>
    <property type="evidence" value="ECO:0007669"/>
    <property type="project" value="TreeGrafter"/>
</dbReference>
<dbReference type="AlphaFoldDB" id="A0A0B2K1J0"/>
<proteinExistence type="inferred from homology"/>